<name>A0ABT0S1V2_9SPHN</name>
<evidence type="ECO:0000313" key="1">
    <source>
        <dbReference type="EMBL" id="MCL6729835.1"/>
    </source>
</evidence>
<proteinExistence type="predicted"/>
<comment type="caution">
    <text evidence="1">The sequence shown here is derived from an EMBL/GenBank/DDBJ whole genome shotgun (WGS) entry which is preliminary data.</text>
</comment>
<reference evidence="1" key="1">
    <citation type="submission" date="2022-05" db="EMBL/GenBank/DDBJ databases">
        <authorList>
            <person name="Jo J.-H."/>
            <person name="Im W.-T."/>
        </authorList>
    </citation>
    <scope>NUCLEOTIDE SEQUENCE</scope>
    <source>
        <strain evidence="1">SE220</strain>
    </source>
</reference>
<gene>
    <name evidence="1" type="ORF">LZ538_07165</name>
</gene>
<evidence type="ECO:0008006" key="3">
    <source>
        <dbReference type="Google" id="ProtNLM"/>
    </source>
</evidence>
<dbReference type="Gene3D" id="1.20.120.1870">
    <property type="entry name" value="Fic/DOC protein, Fido domain"/>
    <property type="match status" value="1"/>
</dbReference>
<keyword evidence="2" id="KW-1185">Reference proteome</keyword>
<protein>
    <recommendedName>
        <fullName evidence="3">Fido domain-containing protein</fullName>
    </recommendedName>
</protein>
<dbReference type="Proteomes" id="UP001165342">
    <property type="component" value="Unassembled WGS sequence"/>
</dbReference>
<dbReference type="InterPro" id="IPR053737">
    <property type="entry name" value="Type_II_TA_Toxin"/>
</dbReference>
<dbReference type="RefSeq" id="WP_249831306.1">
    <property type="nucleotide sequence ID" value="NZ_JAMGBE010000002.1"/>
</dbReference>
<accession>A0ABT0S1V2</accession>
<evidence type="ECO:0000313" key="2">
    <source>
        <dbReference type="Proteomes" id="UP001165342"/>
    </source>
</evidence>
<sequence>MPSEPTWLPAELIVSFNELVVGETGEPHVLRDEGALENALAKPMNYWAYGERDAVVLLMGIARTHPFLQGNNAPLSKRRTISFTSTGTI</sequence>
<dbReference type="EMBL" id="JAMGBE010000002">
    <property type="protein sequence ID" value="MCL6729835.1"/>
    <property type="molecule type" value="Genomic_DNA"/>
</dbReference>
<organism evidence="1 2">
    <name type="scientific">Sphingomonas hankyongi</name>
    <dbReference type="NCBI Taxonomy" id="2908209"/>
    <lineage>
        <taxon>Bacteria</taxon>
        <taxon>Pseudomonadati</taxon>
        <taxon>Pseudomonadota</taxon>
        <taxon>Alphaproteobacteria</taxon>
        <taxon>Sphingomonadales</taxon>
        <taxon>Sphingomonadaceae</taxon>
        <taxon>Sphingomonas</taxon>
    </lineage>
</organism>